<dbReference type="SMART" id="SM00320">
    <property type="entry name" value="WD40"/>
    <property type="match status" value="2"/>
</dbReference>
<dbReference type="Gene3D" id="2.130.10.10">
    <property type="entry name" value="YVTN repeat-like/Quinoprotein amine dehydrogenase"/>
    <property type="match status" value="1"/>
</dbReference>
<evidence type="ECO:0000256" key="2">
    <source>
        <dbReference type="ARBA" id="ARBA00022737"/>
    </source>
</evidence>
<reference evidence="4" key="1">
    <citation type="submission" date="2022-11" db="UniProtKB">
        <authorList>
            <consortium name="WormBaseParasite"/>
        </authorList>
    </citation>
    <scope>IDENTIFICATION</scope>
</reference>
<evidence type="ECO:0000256" key="1">
    <source>
        <dbReference type="ARBA" id="ARBA00022574"/>
    </source>
</evidence>
<accession>A0A914P7W2</accession>
<dbReference type="Proteomes" id="UP000887578">
    <property type="component" value="Unplaced"/>
</dbReference>
<sequence>MLGNYLKAIEGYSSVIHKIENALLYDPTNAALKGDLAILLQTRADCIAKRDYKSDLMDATRDYIRSMELFPNNYQAHAGIIHALEGMQQYAKAKKWNAAFVERFEYTGETILKHPDKKSLTKRWNTLKMAGIRDYLQRYVGAVNIRTDIKQARFLGGNDEFIVAGSDCGHMFIWDSGNGNIVKLLKADNKILNCVAPHPTAPLIASSGIENVIKFWSPFEDVSF</sequence>
<name>A0A914P7W2_9BILA</name>
<dbReference type="SUPFAM" id="SSF48452">
    <property type="entry name" value="TPR-like"/>
    <property type="match status" value="1"/>
</dbReference>
<keyword evidence="3" id="KW-1185">Reference proteome</keyword>
<dbReference type="InterPro" id="IPR045151">
    <property type="entry name" value="DCAF8"/>
</dbReference>
<proteinExistence type="predicted"/>
<protein>
    <submittedName>
        <fullName evidence="4">Uncharacterized protein</fullName>
    </submittedName>
</protein>
<dbReference type="InterPro" id="IPR001680">
    <property type="entry name" value="WD40_rpt"/>
</dbReference>
<keyword evidence="1" id="KW-0853">WD repeat</keyword>
<dbReference type="InterPro" id="IPR015943">
    <property type="entry name" value="WD40/YVTN_repeat-like_dom_sf"/>
</dbReference>
<keyword evidence="2" id="KW-0677">Repeat</keyword>
<dbReference type="AlphaFoldDB" id="A0A914P7W2"/>
<dbReference type="SUPFAM" id="SSF50978">
    <property type="entry name" value="WD40 repeat-like"/>
    <property type="match status" value="1"/>
</dbReference>
<evidence type="ECO:0000313" key="3">
    <source>
        <dbReference type="Proteomes" id="UP000887578"/>
    </source>
</evidence>
<evidence type="ECO:0000313" key="4">
    <source>
        <dbReference type="WBParaSite" id="PDA_v2.g11279.t1"/>
    </source>
</evidence>
<dbReference type="InterPro" id="IPR011990">
    <property type="entry name" value="TPR-like_helical_dom_sf"/>
</dbReference>
<dbReference type="WBParaSite" id="PDA_v2.g11279.t1">
    <property type="protein sequence ID" value="PDA_v2.g11279.t1"/>
    <property type="gene ID" value="PDA_v2.g11279"/>
</dbReference>
<dbReference type="Gene3D" id="1.25.40.10">
    <property type="entry name" value="Tetratricopeptide repeat domain"/>
    <property type="match status" value="1"/>
</dbReference>
<organism evidence="3 4">
    <name type="scientific">Panagrolaimus davidi</name>
    <dbReference type="NCBI Taxonomy" id="227884"/>
    <lineage>
        <taxon>Eukaryota</taxon>
        <taxon>Metazoa</taxon>
        <taxon>Ecdysozoa</taxon>
        <taxon>Nematoda</taxon>
        <taxon>Chromadorea</taxon>
        <taxon>Rhabditida</taxon>
        <taxon>Tylenchina</taxon>
        <taxon>Panagrolaimomorpha</taxon>
        <taxon>Panagrolaimoidea</taxon>
        <taxon>Panagrolaimidae</taxon>
        <taxon>Panagrolaimus</taxon>
    </lineage>
</organism>
<dbReference type="PANTHER" id="PTHR15574">
    <property type="entry name" value="WD REPEAT DOMAIN-CONTAINING FAMILY"/>
    <property type="match status" value="1"/>
</dbReference>
<dbReference type="GO" id="GO:0005737">
    <property type="term" value="C:cytoplasm"/>
    <property type="evidence" value="ECO:0007669"/>
    <property type="project" value="TreeGrafter"/>
</dbReference>
<dbReference type="GO" id="GO:0080008">
    <property type="term" value="C:Cul4-RING E3 ubiquitin ligase complex"/>
    <property type="evidence" value="ECO:0007669"/>
    <property type="project" value="TreeGrafter"/>
</dbReference>
<dbReference type="InterPro" id="IPR036322">
    <property type="entry name" value="WD40_repeat_dom_sf"/>
</dbReference>